<evidence type="ECO:0000256" key="3">
    <source>
        <dbReference type="ARBA" id="ARBA00023002"/>
    </source>
</evidence>
<evidence type="ECO:0000313" key="5">
    <source>
        <dbReference type="EMBL" id="RPD62093.1"/>
    </source>
</evidence>
<dbReference type="PRINTS" id="PR00420">
    <property type="entry name" value="RNGMNOXGNASE"/>
</dbReference>
<dbReference type="EMBL" id="ML122260">
    <property type="protein sequence ID" value="RPD62093.1"/>
    <property type="molecule type" value="Genomic_DNA"/>
</dbReference>
<name>A0A5C2SE61_9APHY</name>
<dbReference type="GO" id="GO:0044550">
    <property type="term" value="P:secondary metabolite biosynthetic process"/>
    <property type="evidence" value="ECO:0007669"/>
    <property type="project" value="TreeGrafter"/>
</dbReference>
<evidence type="ECO:0000313" key="6">
    <source>
        <dbReference type="Proteomes" id="UP000313359"/>
    </source>
</evidence>
<dbReference type="InterPro" id="IPR036188">
    <property type="entry name" value="FAD/NAD-bd_sf"/>
</dbReference>
<proteinExistence type="predicted"/>
<dbReference type="SUPFAM" id="SSF54373">
    <property type="entry name" value="FAD-linked reductases, C-terminal domain"/>
    <property type="match status" value="1"/>
</dbReference>
<dbReference type="InterPro" id="IPR051104">
    <property type="entry name" value="FAD_monoxygenase"/>
</dbReference>
<dbReference type="AlphaFoldDB" id="A0A5C2SE61"/>
<evidence type="ECO:0000259" key="4">
    <source>
        <dbReference type="Pfam" id="PF01494"/>
    </source>
</evidence>
<protein>
    <submittedName>
        <fullName evidence="5">FAD/NAD(P)-binding domain-containing protein</fullName>
    </submittedName>
</protein>
<evidence type="ECO:0000256" key="2">
    <source>
        <dbReference type="ARBA" id="ARBA00022827"/>
    </source>
</evidence>
<organism evidence="5 6">
    <name type="scientific">Lentinus tigrinus ALCF2SS1-6</name>
    <dbReference type="NCBI Taxonomy" id="1328759"/>
    <lineage>
        <taxon>Eukaryota</taxon>
        <taxon>Fungi</taxon>
        <taxon>Dikarya</taxon>
        <taxon>Basidiomycota</taxon>
        <taxon>Agaricomycotina</taxon>
        <taxon>Agaricomycetes</taxon>
        <taxon>Polyporales</taxon>
        <taxon>Polyporaceae</taxon>
        <taxon>Lentinus</taxon>
    </lineage>
</organism>
<keyword evidence="1" id="KW-0285">Flavoprotein</keyword>
<dbReference type="InterPro" id="IPR002938">
    <property type="entry name" value="FAD-bd"/>
</dbReference>
<evidence type="ECO:0000256" key="1">
    <source>
        <dbReference type="ARBA" id="ARBA00022630"/>
    </source>
</evidence>
<dbReference type="Pfam" id="PF01494">
    <property type="entry name" value="FAD_binding_3"/>
    <property type="match status" value="2"/>
</dbReference>
<keyword evidence="2" id="KW-0274">FAD</keyword>
<gene>
    <name evidence="5" type="ORF">L227DRAFT_573960</name>
</gene>
<dbReference type="GO" id="GO:0071949">
    <property type="term" value="F:FAD binding"/>
    <property type="evidence" value="ECO:0007669"/>
    <property type="project" value="InterPro"/>
</dbReference>
<feature type="domain" description="FAD-binding" evidence="4">
    <location>
        <begin position="315"/>
        <end position="383"/>
    </location>
</feature>
<accession>A0A5C2SE61</accession>
<keyword evidence="6" id="KW-1185">Reference proteome</keyword>
<feature type="domain" description="FAD-binding" evidence="4">
    <location>
        <begin position="5"/>
        <end position="175"/>
    </location>
</feature>
<reference evidence="5" key="1">
    <citation type="journal article" date="2018" name="Genome Biol. Evol.">
        <title>Genomics and development of Lentinus tigrinus, a white-rot wood-decaying mushroom with dimorphic fruiting bodies.</title>
        <authorList>
            <person name="Wu B."/>
            <person name="Xu Z."/>
            <person name="Knudson A."/>
            <person name="Carlson A."/>
            <person name="Chen N."/>
            <person name="Kovaka S."/>
            <person name="LaButti K."/>
            <person name="Lipzen A."/>
            <person name="Pennachio C."/>
            <person name="Riley R."/>
            <person name="Schakwitz W."/>
            <person name="Umezawa K."/>
            <person name="Ohm R.A."/>
            <person name="Grigoriev I.V."/>
            <person name="Nagy L.G."/>
            <person name="Gibbons J."/>
            <person name="Hibbett D."/>
        </authorList>
    </citation>
    <scope>NUCLEOTIDE SEQUENCE [LARGE SCALE GENOMIC DNA]</scope>
    <source>
        <strain evidence="5">ALCF2SS1-6</strain>
    </source>
</reference>
<dbReference type="PANTHER" id="PTHR46720">
    <property type="entry name" value="HYDROXYLASE, PUTATIVE (AFU_ORTHOLOGUE AFUA_3G01460)-RELATED"/>
    <property type="match status" value="1"/>
</dbReference>
<keyword evidence="3" id="KW-0560">Oxidoreductase</keyword>
<dbReference type="PANTHER" id="PTHR46720:SF3">
    <property type="entry name" value="FAD-BINDING DOMAIN-CONTAINING PROTEIN-RELATED"/>
    <property type="match status" value="1"/>
</dbReference>
<dbReference type="Proteomes" id="UP000313359">
    <property type="component" value="Unassembled WGS sequence"/>
</dbReference>
<dbReference type="OrthoDB" id="417877at2759"/>
<dbReference type="Gene3D" id="3.50.50.60">
    <property type="entry name" value="FAD/NAD(P)-binding domain"/>
    <property type="match status" value="1"/>
</dbReference>
<dbReference type="STRING" id="1328759.A0A5C2SE61"/>
<sequence length="455" mass="49315">MPGKFSVAIVGAGLSGLMLAIALRKFAPDVDFEIYESATQLSEVGAGLSLQERPWSIMQALGLESVLKAIAGGGEKQSISLSYRKSDQAEGISIDDIKLMETSFTFHRAALQKILIEQVQSTHTIHLRKRLASYAQSKDGPIELRFQDGTTATCDLLLAADGVRSAVRASMYSQLADAASTSGKADEAAELRTYVEPVFSGTIIYRTIIRLDDLPEEAKAQPVFHKQGMTLYCGKNKHLVTYPIYQGQSKVLNVAAPVTIAGQEGTIHPGPHTASVSKEELAQYYAGWEPDVQELMKHVDGALKWVVNVVKPLPTFVHGNVALLGDAAHAMTPHQGAGAGQCFEDAFLLAKFLARPEVTKDTLSVTLKVYDEIRRPFSQKVAALSRMSGKTAHFDTPEFADLTEEQSASGTTLSLEQLRENVAKLKELGDWRLNSQVGEDLSDALRKLDAALGAS</sequence>
<dbReference type="SUPFAM" id="SSF51905">
    <property type="entry name" value="FAD/NAD(P)-binding domain"/>
    <property type="match status" value="1"/>
</dbReference>
<dbReference type="GO" id="GO:0016491">
    <property type="term" value="F:oxidoreductase activity"/>
    <property type="evidence" value="ECO:0007669"/>
    <property type="project" value="UniProtKB-KW"/>
</dbReference>